<proteinExistence type="predicted"/>
<dbReference type="EMBL" id="WJEC01007896">
    <property type="protein sequence ID" value="KAF7465774.1"/>
    <property type="molecule type" value="Genomic_DNA"/>
</dbReference>
<keyword evidence="4" id="KW-1185">Reference proteome</keyword>
<reference evidence="2" key="2">
    <citation type="submission" date="2020-08" db="EMBL/GenBank/DDBJ databases">
        <authorList>
            <person name="Shumante A."/>
            <person name="Zimin A.V."/>
            <person name="Puiu D."/>
            <person name="Salzberg S.L."/>
        </authorList>
    </citation>
    <scope>NUCLEOTIDE SEQUENCE</scope>
    <source>
        <strain evidence="2">WC2-LM</strain>
        <tissue evidence="2">Liver</tissue>
    </source>
</reference>
<organism evidence="3 4">
    <name type="scientific">Marmota monax</name>
    <name type="common">Woodchuck</name>
    <dbReference type="NCBI Taxonomy" id="9995"/>
    <lineage>
        <taxon>Eukaryota</taxon>
        <taxon>Metazoa</taxon>
        <taxon>Chordata</taxon>
        <taxon>Craniata</taxon>
        <taxon>Vertebrata</taxon>
        <taxon>Euteleostomi</taxon>
        <taxon>Mammalia</taxon>
        <taxon>Eutheria</taxon>
        <taxon>Euarchontoglires</taxon>
        <taxon>Glires</taxon>
        <taxon>Rodentia</taxon>
        <taxon>Sciuromorpha</taxon>
        <taxon>Sciuridae</taxon>
        <taxon>Xerinae</taxon>
        <taxon>Marmotini</taxon>
        <taxon>Marmota</taxon>
    </lineage>
</organism>
<dbReference type="EMBL" id="CABDUW010000024">
    <property type="protein sequence ID" value="VTJ53016.1"/>
    <property type="molecule type" value="Genomic_DNA"/>
</dbReference>
<gene>
    <name evidence="2" type="ORF">GHT09_003792</name>
    <name evidence="3" type="ORF">MONAX_5E007642</name>
</gene>
<accession>A0A5E4A7Y1</accession>
<evidence type="ECO:0000313" key="2">
    <source>
        <dbReference type="EMBL" id="KAF7465774.1"/>
    </source>
</evidence>
<dbReference type="AlphaFoldDB" id="A0A5E4A7Y1"/>
<reference evidence="3 4" key="1">
    <citation type="submission" date="2019-04" db="EMBL/GenBank/DDBJ databases">
        <authorList>
            <person name="Alioto T."/>
            <person name="Alioto T."/>
        </authorList>
    </citation>
    <scope>NUCLEOTIDE SEQUENCE [LARGE SCALE GENOMIC DNA]</scope>
</reference>
<feature type="region of interest" description="Disordered" evidence="1">
    <location>
        <begin position="1"/>
        <end position="22"/>
    </location>
</feature>
<name>A0A5E4A7Y1_MARMO</name>
<evidence type="ECO:0000256" key="1">
    <source>
        <dbReference type="SAM" id="MobiDB-lite"/>
    </source>
</evidence>
<evidence type="ECO:0000313" key="4">
    <source>
        <dbReference type="Proteomes" id="UP000335636"/>
    </source>
</evidence>
<dbReference type="Proteomes" id="UP000335636">
    <property type="component" value="Unassembled WGS sequence"/>
</dbReference>
<sequence>MVGTRPCQPLPRAGTPASSFLPWPSPSVTEKLKTAFPLPMPARVQLYNLLLQSHQVSPQESRGHLSHSNSLSLARSILGAMPSPHNPGMGVGMVGWEVGSAPGRLRGSRGGPCWLLPSLPSTRPGCLVSGPLCSWLPSSPSLLCVPSPLPCVLEISPPLAFPGHSEFLTSPATSGPPSTRPLPSLLSFPQLLPLALAICPTLHPQAPSTTHPNRAVISEQSCHPVEGNSCQGGGRHIPRLPAADARPSTRPQCPLASMVLAADRPRVALPSPTGRLPKPPSYKRSHPQTHFQLLTTLRLSPEFPAVRSRR</sequence>
<dbReference type="Proteomes" id="UP000662637">
    <property type="component" value="Unassembled WGS sequence"/>
</dbReference>
<evidence type="ECO:0000313" key="3">
    <source>
        <dbReference type="EMBL" id="VTJ53016.1"/>
    </source>
</evidence>
<feature type="region of interest" description="Disordered" evidence="1">
    <location>
        <begin position="265"/>
        <end position="287"/>
    </location>
</feature>
<protein>
    <submittedName>
        <fullName evidence="3">Uncharacterized protein</fullName>
    </submittedName>
</protein>